<dbReference type="InterPro" id="IPR036873">
    <property type="entry name" value="Rhodanese-like_dom_sf"/>
</dbReference>
<dbReference type="RefSeq" id="WP_207677852.1">
    <property type="nucleotide sequence ID" value="NZ_CP061800.1"/>
</dbReference>
<gene>
    <name evidence="2" type="ORF">dnm_051140</name>
</gene>
<dbReference type="EMBL" id="CP061800">
    <property type="protein sequence ID" value="QTA89066.1"/>
    <property type="molecule type" value="Genomic_DNA"/>
</dbReference>
<organism evidence="2 3">
    <name type="scientific">Desulfonema magnum</name>
    <dbReference type="NCBI Taxonomy" id="45655"/>
    <lineage>
        <taxon>Bacteria</taxon>
        <taxon>Pseudomonadati</taxon>
        <taxon>Thermodesulfobacteriota</taxon>
        <taxon>Desulfobacteria</taxon>
        <taxon>Desulfobacterales</taxon>
        <taxon>Desulfococcaceae</taxon>
        <taxon>Desulfonema</taxon>
    </lineage>
</organism>
<evidence type="ECO:0000313" key="3">
    <source>
        <dbReference type="Proteomes" id="UP000663722"/>
    </source>
</evidence>
<dbReference type="KEGG" id="dmm:dnm_051140"/>
<proteinExistence type="predicted"/>
<protein>
    <submittedName>
        <fullName evidence="2">Rhodanese-like domain-containing protein</fullName>
    </submittedName>
</protein>
<dbReference type="PROSITE" id="PS50206">
    <property type="entry name" value="RHODANESE_3"/>
    <property type="match status" value="1"/>
</dbReference>
<keyword evidence="3" id="KW-1185">Reference proteome</keyword>
<name>A0A975GPJ2_9BACT</name>
<dbReference type="PANTHER" id="PTHR43031:SF16">
    <property type="entry name" value="OXIDOREDUCTASE"/>
    <property type="match status" value="1"/>
</dbReference>
<dbReference type="PANTHER" id="PTHR43031">
    <property type="entry name" value="FAD-DEPENDENT OXIDOREDUCTASE"/>
    <property type="match status" value="1"/>
</dbReference>
<sequence length="128" mass="14346">MEQILKNFTLDFFGKGKHKITPEKFFGMEDAILLDVRSKEEAGSLSVKMEYHSNIKSVNIPVNEIPDRFGEIPKEKFVAVFCPANVRSAIVYAYLLSKGFSDVRIMEGGYSALTEALKPGKVLKAIQE</sequence>
<evidence type="ECO:0000313" key="2">
    <source>
        <dbReference type="EMBL" id="QTA89066.1"/>
    </source>
</evidence>
<dbReference type="AlphaFoldDB" id="A0A975GPJ2"/>
<dbReference type="Proteomes" id="UP000663722">
    <property type="component" value="Chromosome"/>
</dbReference>
<feature type="domain" description="Rhodanese" evidence="1">
    <location>
        <begin position="27"/>
        <end position="122"/>
    </location>
</feature>
<dbReference type="Gene3D" id="3.40.250.10">
    <property type="entry name" value="Rhodanese-like domain"/>
    <property type="match status" value="1"/>
</dbReference>
<dbReference type="InterPro" id="IPR050229">
    <property type="entry name" value="GlpE_sulfurtransferase"/>
</dbReference>
<dbReference type="SUPFAM" id="SSF52821">
    <property type="entry name" value="Rhodanese/Cell cycle control phosphatase"/>
    <property type="match status" value="1"/>
</dbReference>
<accession>A0A975GPJ2</accession>
<dbReference type="Pfam" id="PF00581">
    <property type="entry name" value="Rhodanese"/>
    <property type="match status" value="1"/>
</dbReference>
<dbReference type="CDD" id="cd00158">
    <property type="entry name" value="RHOD"/>
    <property type="match status" value="1"/>
</dbReference>
<dbReference type="InterPro" id="IPR001763">
    <property type="entry name" value="Rhodanese-like_dom"/>
</dbReference>
<dbReference type="SMART" id="SM00450">
    <property type="entry name" value="RHOD"/>
    <property type="match status" value="1"/>
</dbReference>
<evidence type="ECO:0000259" key="1">
    <source>
        <dbReference type="PROSITE" id="PS50206"/>
    </source>
</evidence>
<reference evidence="2" key="1">
    <citation type="journal article" date="2021" name="Microb. Physiol.">
        <title>Proteogenomic Insights into the Physiology of Marine, Sulfate-Reducing, Filamentous Desulfonema limicola and Desulfonema magnum.</title>
        <authorList>
            <person name="Schnaars V."/>
            <person name="Wohlbrand L."/>
            <person name="Scheve S."/>
            <person name="Hinrichs C."/>
            <person name="Reinhardt R."/>
            <person name="Rabus R."/>
        </authorList>
    </citation>
    <scope>NUCLEOTIDE SEQUENCE</scope>
    <source>
        <strain evidence="2">4be13</strain>
    </source>
</reference>